<organism evidence="1 2">
    <name type="scientific">Streptomyces scabichelini</name>
    <dbReference type="NCBI Taxonomy" id="2711217"/>
    <lineage>
        <taxon>Bacteria</taxon>
        <taxon>Bacillati</taxon>
        <taxon>Actinomycetota</taxon>
        <taxon>Actinomycetes</taxon>
        <taxon>Kitasatosporales</taxon>
        <taxon>Streptomycetaceae</taxon>
        <taxon>Streptomyces</taxon>
    </lineage>
</organism>
<proteinExistence type="predicted"/>
<accession>A0A6G4VC20</accession>
<dbReference type="EMBL" id="JAAKZY010000112">
    <property type="protein sequence ID" value="NGO11672.1"/>
    <property type="molecule type" value="Genomic_DNA"/>
</dbReference>
<dbReference type="AlphaFoldDB" id="A0A6G4VC20"/>
<protein>
    <submittedName>
        <fullName evidence="1">Uncharacterized protein</fullName>
    </submittedName>
</protein>
<evidence type="ECO:0000313" key="1">
    <source>
        <dbReference type="EMBL" id="NGO11672.1"/>
    </source>
</evidence>
<dbReference type="Proteomes" id="UP000472335">
    <property type="component" value="Unassembled WGS sequence"/>
</dbReference>
<keyword evidence="2" id="KW-1185">Reference proteome</keyword>
<name>A0A6G4VC20_9ACTN</name>
<evidence type="ECO:0000313" key="2">
    <source>
        <dbReference type="Proteomes" id="UP000472335"/>
    </source>
</evidence>
<reference evidence="1 2" key="1">
    <citation type="submission" date="2020-02" db="EMBL/GenBank/DDBJ databases">
        <title>Whole-genome analyses of novel actinobacteria.</title>
        <authorList>
            <person name="Sahin N."/>
            <person name="Gencbay T."/>
        </authorList>
    </citation>
    <scope>NUCLEOTIDE SEQUENCE [LARGE SCALE GENOMIC DNA]</scope>
    <source>
        <strain evidence="1 2">HC44</strain>
    </source>
</reference>
<gene>
    <name evidence="1" type="ORF">G5C60_29775</name>
</gene>
<sequence>MSDVVIVCLDGAVSETWRQCADVLYGSRTRPSGDARVLAERTLRRYPGCALVVVPGPDGACTALTRARVTLQLPDESGELTALEVARVLHASMMRESAP</sequence>
<comment type="caution">
    <text evidence="1">The sequence shown here is derived from an EMBL/GenBank/DDBJ whole genome shotgun (WGS) entry which is preliminary data.</text>
</comment>
<dbReference type="RefSeq" id="WP_165264053.1">
    <property type="nucleotide sequence ID" value="NZ_JAAKZY010000112.1"/>
</dbReference>